<organism evidence="2">
    <name type="scientific">Laccaria bicolor (strain S238N-H82 / ATCC MYA-4686)</name>
    <name type="common">Bicoloured deceiver</name>
    <name type="synonym">Laccaria laccata var. bicolor</name>
    <dbReference type="NCBI Taxonomy" id="486041"/>
    <lineage>
        <taxon>Eukaryota</taxon>
        <taxon>Fungi</taxon>
        <taxon>Dikarya</taxon>
        <taxon>Basidiomycota</taxon>
        <taxon>Agaricomycotina</taxon>
        <taxon>Agaricomycetes</taxon>
        <taxon>Agaricomycetidae</taxon>
        <taxon>Agaricales</taxon>
        <taxon>Agaricineae</taxon>
        <taxon>Hydnangiaceae</taxon>
        <taxon>Laccaria</taxon>
    </lineage>
</organism>
<dbReference type="STRING" id="486041.B0D7P0"/>
<dbReference type="Proteomes" id="UP000001194">
    <property type="component" value="Unassembled WGS sequence"/>
</dbReference>
<dbReference type="OrthoDB" id="2019644at2759"/>
<dbReference type="KEGG" id="lbc:LACBIDRAFT_319020"/>
<protein>
    <submittedName>
        <fullName evidence="1">Predicted protein</fullName>
    </submittedName>
</protein>
<dbReference type="GeneID" id="6075639"/>
<proteinExistence type="predicted"/>
<evidence type="ECO:0000313" key="2">
    <source>
        <dbReference type="Proteomes" id="UP000001194"/>
    </source>
</evidence>
<sequence length="114" mass="12879">MDAKVLLDTTEMLLLLIWRHLEYYSQPRYMNAMPVKVSVSNAMRLLATAEPEAFRAEMGAKLAPALERLASLDLDYESFGQDWQGNQGYIEIMCRRLRDSAGLHDETVQGRAGG</sequence>
<dbReference type="InParanoid" id="B0D7P0"/>
<reference evidence="1 2" key="1">
    <citation type="journal article" date="2008" name="Nature">
        <title>The genome of Laccaria bicolor provides insights into mycorrhizal symbiosis.</title>
        <authorList>
            <person name="Martin F."/>
            <person name="Aerts A."/>
            <person name="Ahren D."/>
            <person name="Brun A."/>
            <person name="Danchin E.G.J."/>
            <person name="Duchaussoy F."/>
            <person name="Gibon J."/>
            <person name="Kohler A."/>
            <person name="Lindquist E."/>
            <person name="Pereda V."/>
            <person name="Salamov A."/>
            <person name="Shapiro H.J."/>
            <person name="Wuyts J."/>
            <person name="Blaudez D."/>
            <person name="Buee M."/>
            <person name="Brokstein P."/>
            <person name="Canbaeck B."/>
            <person name="Cohen D."/>
            <person name="Courty P.E."/>
            <person name="Coutinho P.M."/>
            <person name="Delaruelle C."/>
            <person name="Detter J.C."/>
            <person name="Deveau A."/>
            <person name="DiFazio S."/>
            <person name="Duplessis S."/>
            <person name="Fraissinet-Tachet L."/>
            <person name="Lucic E."/>
            <person name="Frey-Klett P."/>
            <person name="Fourrey C."/>
            <person name="Feussner I."/>
            <person name="Gay G."/>
            <person name="Grimwood J."/>
            <person name="Hoegger P.J."/>
            <person name="Jain P."/>
            <person name="Kilaru S."/>
            <person name="Labbe J."/>
            <person name="Lin Y.C."/>
            <person name="Legue V."/>
            <person name="Le Tacon F."/>
            <person name="Marmeisse R."/>
            <person name="Melayah D."/>
            <person name="Montanini B."/>
            <person name="Muratet M."/>
            <person name="Nehls U."/>
            <person name="Niculita-Hirzel H."/>
            <person name="Oudot-Le Secq M.P."/>
            <person name="Peter M."/>
            <person name="Quesneville H."/>
            <person name="Rajashekar B."/>
            <person name="Reich M."/>
            <person name="Rouhier N."/>
            <person name="Schmutz J."/>
            <person name="Yin T."/>
            <person name="Chalot M."/>
            <person name="Henrissat B."/>
            <person name="Kuees U."/>
            <person name="Lucas S."/>
            <person name="Van de Peer Y."/>
            <person name="Podila G.K."/>
            <person name="Polle A."/>
            <person name="Pukkila P.J."/>
            <person name="Richardson P.M."/>
            <person name="Rouze P."/>
            <person name="Sanders I.R."/>
            <person name="Stajich J.E."/>
            <person name="Tunlid A."/>
            <person name="Tuskan G."/>
            <person name="Grigoriev I.V."/>
        </authorList>
    </citation>
    <scope>NUCLEOTIDE SEQUENCE [LARGE SCALE GENOMIC DNA]</scope>
    <source>
        <strain evidence="2">S238N-H82 / ATCC MYA-4686</strain>
    </source>
</reference>
<evidence type="ECO:0000313" key="1">
    <source>
        <dbReference type="EMBL" id="EDR09684.1"/>
    </source>
</evidence>
<dbReference type="HOGENOM" id="CLU_2121498_0_0_1"/>
<gene>
    <name evidence="1" type="ORF">LACBIDRAFT_319020</name>
</gene>
<dbReference type="EMBL" id="DS547099">
    <property type="protein sequence ID" value="EDR09684.1"/>
    <property type="molecule type" value="Genomic_DNA"/>
</dbReference>
<accession>B0D7P0</accession>
<name>B0D7P0_LACBS</name>
<dbReference type="AlphaFoldDB" id="B0D7P0"/>
<keyword evidence="2" id="KW-1185">Reference proteome</keyword>
<dbReference type="RefSeq" id="XP_001880033.1">
    <property type="nucleotide sequence ID" value="XM_001879998.1"/>
</dbReference>